<dbReference type="GO" id="GO:0006310">
    <property type="term" value="P:DNA recombination"/>
    <property type="evidence" value="ECO:0007669"/>
    <property type="project" value="UniProtKB-KW"/>
</dbReference>
<dbReference type="RefSeq" id="WP_035377652.1">
    <property type="nucleotide sequence ID" value="NZ_JACAOJ010000010.1"/>
</dbReference>
<dbReference type="InterPro" id="IPR003798">
    <property type="entry name" value="DNA_recombination_RmuC"/>
</dbReference>
<evidence type="ECO:0000256" key="3">
    <source>
        <dbReference type="ARBA" id="ARBA00021840"/>
    </source>
</evidence>
<evidence type="ECO:0000256" key="5">
    <source>
        <dbReference type="ARBA" id="ARBA00023172"/>
    </source>
</evidence>
<dbReference type="Proteomes" id="UP000029448">
    <property type="component" value="Unassembled WGS sequence"/>
</dbReference>
<comment type="similarity">
    <text evidence="2">Belongs to the RmuC family.</text>
</comment>
<evidence type="ECO:0000256" key="2">
    <source>
        <dbReference type="ARBA" id="ARBA00009840"/>
    </source>
</evidence>
<sequence length="446" mass="48709">MENSLLLAGVAIGALALGAVMTLLLRPRAQEGGADADLLARLYVLIEREAAVSRSEATQQRGTLSEMERGMMARIEQMRAEMAERLGGIAGSMGREQAEARAAQSEALREMAEASARQLGAIRTAVTEQLHEAVERQMQTSFQRVLEQFSAMQKAMGEVRAMTAQISDLKRLFSNVKTRGGWGEAQLKAILDDVLPEGAYESNVRLGSGNDVVEFAIRMPVRASTPPVMAIDSKFPTEAYERLLNAAEEGDAVGEKAARKALENTMRLEARKIAAKYIQPPRTVEFAVLYLPTDGLYAEAARIPGLFDEISRTCRVMIMGPALMPAMLRTVHLGYVTLALEDRTETIARLLGATRQEMIKMDGVLEKLARNAQAMSSSIEEARRRTRVVSRRLRELDGPEDTEGSMVPESTARKPEGEGGLSPAGVSHSEMEFTGVTPQKTASEQI</sequence>
<keyword evidence="5" id="KW-0233">DNA recombination</keyword>
<dbReference type="EMBL" id="JOKM01000017">
    <property type="protein sequence ID" value="KGB26104.1"/>
    <property type="molecule type" value="Genomic_DNA"/>
</dbReference>
<gene>
    <name evidence="7" type="ORF">AtDm6_0383</name>
</gene>
<keyword evidence="4" id="KW-0175">Coiled coil</keyword>
<evidence type="ECO:0000313" key="8">
    <source>
        <dbReference type="Proteomes" id="UP000029448"/>
    </source>
</evidence>
<evidence type="ECO:0000256" key="4">
    <source>
        <dbReference type="ARBA" id="ARBA00023054"/>
    </source>
</evidence>
<protein>
    <recommendedName>
        <fullName evidence="3">DNA recombination protein RmuC homolog</fullName>
    </recommendedName>
</protein>
<dbReference type="STRING" id="104102.AtDm6_0383"/>
<keyword evidence="8" id="KW-1185">Reference proteome</keyword>
<feature type="region of interest" description="Disordered" evidence="6">
    <location>
        <begin position="390"/>
        <end position="446"/>
    </location>
</feature>
<dbReference type="Pfam" id="PF02646">
    <property type="entry name" value="RmuC"/>
    <property type="match status" value="1"/>
</dbReference>
<comment type="function">
    <text evidence="1">Involved in DNA recombination.</text>
</comment>
<dbReference type="AlphaFoldDB" id="A0A094YZI8"/>
<organism evidence="7 8">
    <name type="scientific">Acetobacter tropicalis</name>
    <dbReference type="NCBI Taxonomy" id="104102"/>
    <lineage>
        <taxon>Bacteria</taxon>
        <taxon>Pseudomonadati</taxon>
        <taxon>Pseudomonadota</taxon>
        <taxon>Alphaproteobacteria</taxon>
        <taxon>Acetobacterales</taxon>
        <taxon>Acetobacteraceae</taxon>
        <taxon>Acetobacter</taxon>
    </lineage>
</organism>
<dbReference type="PATRIC" id="fig|104102.7.peg.379"/>
<comment type="caution">
    <text evidence="7">The sequence shown here is derived from an EMBL/GenBank/DDBJ whole genome shotgun (WGS) entry which is preliminary data.</text>
</comment>
<evidence type="ECO:0000256" key="1">
    <source>
        <dbReference type="ARBA" id="ARBA00003416"/>
    </source>
</evidence>
<evidence type="ECO:0000313" key="7">
    <source>
        <dbReference type="EMBL" id="KGB26104.1"/>
    </source>
</evidence>
<dbReference type="PANTHER" id="PTHR30563:SF0">
    <property type="entry name" value="DNA RECOMBINATION PROTEIN RMUC"/>
    <property type="match status" value="1"/>
</dbReference>
<feature type="compositionally biased region" description="Polar residues" evidence="6">
    <location>
        <begin position="436"/>
        <end position="446"/>
    </location>
</feature>
<proteinExistence type="inferred from homology"/>
<name>A0A094YZI8_9PROT</name>
<reference evidence="7 8" key="1">
    <citation type="submission" date="2014-06" db="EMBL/GenBank/DDBJ databases">
        <title>Functional and comparative genomic analyses of the Drosophila gut microbiota identify candidate symbiosis factors.</title>
        <authorList>
            <person name="Newell P.D."/>
            <person name="Chaston J.M."/>
            <person name="Douglas A.E."/>
        </authorList>
    </citation>
    <scope>NUCLEOTIDE SEQUENCE [LARGE SCALE GENOMIC DNA]</scope>
    <source>
        <strain evidence="7 8">DmCS_006</strain>
    </source>
</reference>
<dbReference type="GeneID" id="89477067"/>
<dbReference type="PANTHER" id="PTHR30563">
    <property type="entry name" value="DNA RECOMBINATION PROTEIN RMUC"/>
    <property type="match status" value="1"/>
</dbReference>
<evidence type="ECO:0000256" key="6">
    <source>
        <dbReference type="SAM" id="MobiDB-lite"/>
    </source>
</evidence>
<accession>A0A094YZI8</accession>